<keyword evidence="3" id="KW-1185">Reference proteome</keyword>
<keyword evidence="1" id="KW-1133">Transmembrane helix</keyword>
<evidence type="ECO:0000256" key="1">
    <source>
        <dbReference type="SAM" id="Phobius"/>
    </source>
</evidence>
<dbReference type="InterPro" id="IPR052994">
    <property type="entry name" value="Tiny_macrocysts_regulators"/>
</dbReference>
<dbReference type="EMBL" id="LSYV01000109">
    <property type="protein sequence ID" value="KXZ42958.1"/>
    <property type="molecule type" value="Genomic_DNA"/>
</dbReference>
<protein>
    <submittedName>
        <fullName evidence="2">Uncharacterized protein</fullName>
    </submittedName>
</protein>
<evidence type="ECO:0000313" key="2">
    <source>
        <dbReference type="EMBL" id="KXZ42958.1"/>
    </source>
</evidence>
<evidence type="ECO:0000313" key="3">
    <source>
        <dbReference type="Proteomes" id="UP000075714"/>
    </source>
</evidence>
<gene>
    <name evidence="2" type="ORF">GPECTOR_109g201</name>
</gene>
<keyword evidence="1" id="KW-0472">Membrane</keyword>
<organism evidence="2 3">
    <name type="scientific">Gonium pectorale</name>
    <name type="common">Green alga</name>
    <dbReference type="NCBI Taxonomy" id="33097"/>
    <lineage>
        <taxon>Eukaryota</taxon>
        <taxon>Viridiplantae</taxon>
        <taxon>Chlorophyta</taxon>
        <taxon>core chlorophytes</taxon>
        <taxon>Chlorophyceae</taxon>
        <taxon>CS clade</taxon>
        <taxon>Chlamydomonadales</taxon>
        <taxon>Volvocaceae</taxon>
        <taxon>Gonium</taxon>
    </lineage>
</organism>
<feature type="transmembrane region" description="Helical" evidence="1">
    <location>
        <begin position="173"/>
        <end position="196"/>
    </location>
</feature>
<dbReference type="OrthoDB" id="547932at2759"/>
<name>A0A150FZE2_GONPE</name>
<dbReference type="Proteomes" id="UP000075714">
    <property type="component" value="Unassembled WGS sequence"/>
</dbReference>
<reference evidence="3" key="1">
    <citation type="journal article" date="2016" name="Nat. Commun.">
        <title>The Gonium pectorale genome demonstrates co-option of cell cycle regulation during the evolution of multicellularity.</title>
        <authorList>
            <person name="Hanschen E.R."/>
            <person name="Marriage T.N."/>
            <person name="Ferris P.J."/>
            <person name="Hamaji T."/>
            <person name="Toyoda A."/>
            <person name="Fujiyama A."/>
            <person name="Neme R."/>
            <person name="Noguchi H."/>
            <person name="Minakuchi Y."/>
            <person name="Suzuki M."/>
            <person name="Kawai-Toyooka H."/>
            <person name="Smith D.R."/>
            <person name="Sparks H."/>
            <person name="Anderson J."/>
            <person name="Bakaric R."/>
            <person name="Luria V."/>
            <person name="Karger A."/>
            <person name="Kirschner M.W."/>
            <person name="Durand P.M."/>
            <person name="Michod R.E."/>
            <person name="Nozaki H."/>
            <person name="Olson B.J."/>
        </authorList>
    </citation>
    <scope>NUCLEOTIDE SEQUENCE [LARGE SCALE GENOMIC DNA]</scope>
    <source>
        <strain evidence="3">NIES-2863</strain>
    </source>
</reference>
<sequence length="262" mass="29331">MASRVTYRYTRVRAIALAFVTADEADSKAEWRTMLDDEMDLFESEYEALMYGGAPTSMSQGTFQRTVPAGTFASSAFASAFFKSKGCFRYEQEDCFTQGHEYYEVTHHGLDVMVRRMIAEMRLLTFDADEDATYNSTRYVFMAVVGANDLYEGLQQAAQLFVDYSISRYDEVAAMHTILLAVSVVLVLVFLVFLLWPHSRRMLRDASRQSGLLSLVPPEVDVRGHVRAVFKKLAFKGKGQKDALAAQGIVTPAGPAPPLVRL</sequence>
<dbReference type="STRING" id="33097.A0A150FZE2"/>
<dbReference type="AlphaFoldDB" id="A0A150FZE2"/>
<dbReference type="PANTHER" id="PTHR31600">
    <property type="entry name" value="TINY MACROCYSTS PROTEIN B-RELATED"/>
    <property type="match status" value="1"/>
</dbReference>
<comment type="caution">
    <text evidence="2">The sequence shown here is derived from an EMBL/GenBank/DDBJ whole genome shotgun (WGS) entry which is preliminary data.</text>
</comment>
<keyword evidence="1" id="KW-0812">Transmembrane</keyword>
<accession>A0A150FZE2</accession>
<dbReference type="PANTHER" id="PTHR31600:SF2">
    <property type="entry name" value="GAMETE ENRICHED GENE 10 PROTEIN-RELATED"/>
    <property type="match status" value="1"/>
</dbReference>
<proteinExistence type="predicted"/>